<dbReference type="EMBL" id="SMMG02000007">
    <property type="protein sequence ID" value="KAA3466349.1"/>
    <property type="molecule type" value="Genomic_DNA"/>
</dbReference>
<reference evidence="3" key="1">
    <citation type="journal article" date="2019" name="Plant Biotechnol. J.">
        <title>Genome sequencing of the Australian wild diploid species Gossypium australe highlights disease resistance and delayed gland morphogenesis.</title>
        <authorList>
            <person name="Cai Y."/>
            <person name="Cai X."/>
            <person name="Wang Q."/>
            <person name="Wang P."/>
            <person name="Zhang Y."/>
            <person name="Cai C."/>
            <person name="Xu Y."/>
            <person name="Wang K."/>
            <person name="Zhou Z."/>
            <person name="Wang C."/>
            <person name="Geng S."/>
            <person name="Li B."/>
            <person name="Dong Q."/>
            <person name="Hou Y."/>
            <person name="Wang H."/>
            <person name="Ai P."/>
            <person name="Liu Z."/>
            <person name="Yi F."/>
            <person name="Sun M."/>
            <person name="An G."/>
            <person name="Cheng J."/>
            <person name="Zhang Y."/>
            <person name="Shi Q."/>
            <person name="Xie Y."/>
            <person name="Shi X."/>
            <person name="Chang Y."/>
            <person name="Huang F."/>
            <person name="Chen Y."/>
            <person name="Hong S."/>
            <person name="Mi L."/>
            <person name="Sun Q."/>
            <person name="Zhang L."/>
            <person name="Zhou B."/>
            <person name="Peng R."/>
            <person name="Zhang X."/>
            <person name="Liu F."/>
        </authorList>
    </citation>
    <scope>NUCLEOTIDE SEQUENCE [LARGE SCALE GENOMIC DNA]</scope>
    <source>
        <strain evidence="3">cv. PA1801</strain>
    </source>
</reference>
<proteinExistence type="predicted"/>
<dbReference type="InterPro" id="IPR000477">
    <property type="entry name" value="RT_dom"/>
</dbReference>
<dbReference type="PANTHER" id="PTHR46890:SF48">
    <property type="entry name" value="RNA-DIRECTED DNA POLYMERASE"/>
    <property type="match status" value="1"/>
</dbReference>
<evidence type="ECO:0000313" key="2">
    <source>
        <dbReference type="EMBL" id="KAA3466349.1"/>
    </source>
</evidence>
<accession>A0A5B6VB35</accession>
<dbReference type="InterPro" id="IPR052343">
    <property type="entry name" value="Retrotransposon-Effector_Assoc"/>
</dbReference>
<name>A0A5B6VB35_9ROSI</name>
<dbReference type="Gene3D" id="3.60.10.10">
    <property type="entry name" value="Endonuclease/exonuclease/phosphatase"/>
    <property type="match status" value="1"/>
</dbReference>
<keyword evidence="2" id="KW-0695">RNA-directed DNA polymerase</keyword>
<dbReference type="InterPro" id="IPR036691">
    <property type="entry name" value="Endo/exonu/phosph_ase_sf"/>
</dbReference>
<dbReference type="Pfam" id="PF00078">
    <property type="entry name" value="RVT_1"/>
    <property type="match status" value="1"/>
</dbReference>
<dbReference type="SUPFAM" id="SSF56219">
    <property type="entry name" value="DNase I-like"/>
    <property type="match status" value="1"/>
</dbReference>
<dbReference type="InterPro" id="IPR043502">
    <property type="entry name" value="DNA/RNA_pol_sf"/>
</dbReference>
<dbReference type="SUPFAM" id="SSF56672">
    <property type="entry name" value="DNA/RNA polymerases"/>
    <property type="match status" value="1"/>
</dbReference>
<evidence type="ECO:0000313" key="3">
    <source>
        <dbReference type="Proteomes" id="UP000325315"/>
    </source>
</evidence>
<dbReference type="Proteomes" id="UP000325315">
    <property type="component" value="Unassembled WGS sequence"/>
</dbReference>
<keyword evidence="2" id="KW-0548">Nucleotidyltransferase</keyword>
<dbReference type="AlphaFoldDB" id="A0A5B6VB35"/>
<sequence length="830" mass="95416">MADSFESLVSNNHTTVSFKEIGPAEGMNKSRKFGKLMGGQEGGFRATRKINKITHGKDLGYIGPSYTWQRGNTSERLDRAMANDAWISAFPHSLVYHLPRIKSDHRPILLKTNPKLNVPRGRPFRFLAGWTEHANFKDLVSNRWRYSGNMADSLSEFTSHVKDWNKSIYGYIGTRKRQLLKSLETIQKAMEHVLNHEELLWRQKARCDWLQFGDRNTKFFHSRTKQRRKFNRVLALRIRNEEWWSEQSILSEEAVKYFEKLYGENPNPIPDIPSNIFPSLKEQDIDFLKKPVLNEEIKKALFDMAPLKAPGSDGYHAHSFQSQWDLIGGAVCEWVQGIFAFKRIEGEFNNTLIVLIPKKDQPEDFSQFRPISLCSIMYKLVMKVIANRFKVVYPNFIFPEQAGFIAGRNISNNVIIAQEVIHSMHSRKVGKNWMAIKLDLEKAYERVSWKFIDVSLVAARIPECLRKILWNGVPSRSFKPVRWIKQGCPLSPYFYVLCMEWLGNLISSKMKISRWHPIQLSRPGPALSHLFFADDLKVRNLGSYLGVPLLHDRVTKSTLNFVIEKVKRKVQNWDARKLSLAGCITLAQSVLLAITSYFMQTLAILKGVCEEIERIARQFIWGRSVGNPKLALVRWESICQPRTCGGLGLRHLQDHNNYLLMKIGFNLVSQKDALWVRVLDRNTVWPLLRENLMWSVGDGSTICGWKDNWIPDAGPLLSYVSAYERLNLDSTLKDWVLPDGSWNIDMLHIWLLDVMIKRIISIPLPHPAGGEDRIIWARSGSGSFSIRSAYWALKEILGALKMTYGSPFGDIKDLREFAFSLACGQSKAIN</sequence>
<dbReference type="PROSITE" id="PS50878">
    <property type="entry name" value="RT_POL"/>
    <property type="match status" value="1"/>
</dbReference>
<dbReference type="GO" id="GO:0003964">
    <property type="term" value="F:RNA-directed DNA polymerase activity"/>
    <property type="evidence" value="ECO:0007669"/>
    <property type="project" value="UniProtKB-KW"/>
</dbReference>
<gene>
    <name evidence="2" type="ORF">EPI10_001448</name>
</gene>
<keyword evidence="3" id="KW-1185">Reference proteome</keyword>
<keyword evidence="2" id="KW-0808">Transferase</keyword>
<organism evidence="2 3">
    <name type="scientific">Gossypium australe</name>
    <dbReference type="NCBI Taxonomy" id="47621"/>
    <lineage>
        <taxon>Eukaryota</taxon>
        <taxon>Viridiplantae</taxon>
        <taxon>Streptophyta</taxon>
        <taxon>Embryophyta</taxon>
        <taxon>Tracheophyta</taxon>
        <taxon>Spermatophyta</taxon>
        <taxon>Magnoliopsida</taxon>
        <taxon>eudicotyledons</taxon>
        <taxon>Gunneridae</taxon>
        <taxon>Pentapetalae</taxon>
        <taxon>rosids</taxon>
        <taxon>malvids</taxon>
        <taxon>Malvales</taxon>
        <taxon>Malvaceae</taxon>
        <taxon>Malvoideae</taxon>
        <taxon>Gossypium</taxon>
    </lineage>
</organism>
<protein>
    <submittedName>
        <fullName evidence="2">Reverse transcriptase</fullName>
    </submittedName>
</protein>
<dbReference type="OrthoDB" id="1934719at2759"/>
<evidence type="ECO:0000259" key="1">
    <source>
        <dbReference type="PROSITE" id="PS50878"/>
    </source>
</evidence>
<feature type="domain" description="Reverse transcriptase" evidence="1">
    <location>
        <begin position="337"/>
        <end position="585"/>
    </location>
</feature>
<dbReference type="CDD" id="cd01650">
    <property type="entry name" value="RT_nLTR_like"/>
    <property type="match status" value="1"/>
</dbReference>
<dbReference type="PANTHER" id="PTHR46890">
    <property type="entry name" value="NON-LTR RETROLELEMENT REVERSE TRANSCRIPTASE-LIKE PROTEIN-RELATED"/>
    <property type="match status" value="1"/>
</dbReference>
<comment type="caution">
    <text evidence="2">The sequence shown here is derived from an EMBL/GenBank/DDBJ whole genome shotgun (WGS) entry which is preliminary data.</text>
</comment>